<dbReference type="Gene3D" id="3.40.50.2300">
    <property type="match status" value="2"/>
</dbReference>
<organism evidence="5 6">
    <name type="scientific">Ideonella livida</name>
    <dbReference type="NCBI Taxonomy" id="2707176"/>
    <lineage>
        <taxon>Bacteria</taxon>
        <taxon>Pseudomonadati</taxon>
        <taxon>Pseudomonadota</taxon>
        <taxon>Betaproteobacteria</taxon>
        <taxon>Burkholderiales</taxon>
        <taxon>Sphaerotilaceae</taxon>
        <taxon>Ideonella</taxon>
    </lineage>
</organism>
<gene>
    <name evidence="5" type="ORF">G3A44_01130</name>
</gene>
<feature type="signal peptide" evidence="3">
    <location>
        <begin position="1"/>
        <end position="37"/>
    </location>
</feature>
<dbReference type="SUPFAM" id="SSF53822">
    <property type="entry name" value="Periplasmic binding protein-like I"/>
    <property type="match status" value="1"/>
</dbReference>
<proteinExistence type="inferred from homology"/>
<evidence type="ECO:0000256" key="2">
    <source>
        <dbReference type="ARBA" id="ARBA00022729"/>
    </source>
</evidence>
<dbReference type="InterPro" id="IPR028082">
    <property type="entry name" value="Peripla_BP_I"/>
</dbReference>
<evidence type="ECO:0000313" key="5">
    <source>
        <dbReference type="EMBL" id="NDY89791.1"/>
    </source>
</evidence>
<comment type="similarity">
    <text evidence="1">Belongs to the leucine-binding protein family.</text>
</comment>
<dbReference type="PANTHER" id="PTHR47235:SF1">
    <property type="entry name" value="BLR6548 PROTEIN"/>
    <property type="match status" value="1"/>
</dbReference>
<feature type="domain" description="Leucine-binding protein" evidence="4">
    <location>
        <begin position="43"/>
        <end position="358"/>
    </location>
</feature>
<protein>
    <submittedName>
        <fullName evidence="5">ABC transporter substrate-binding protein</fullName>
    </submittedName>
</protein>
<dbReference type="AlphaFoldDB" id="A0A7C9PET0"/>
<feature type="chain" id="PRO_5028957350" evidence="3">
    <location>
        <begin position="38"/>
        <end position="388"/>
    </location>
</feature>
<dbReference type="RefSeq" id="WP_163455642.1">
    <property type="nucleotide sequence ID" value="NZ_JAAGOH010000001.1"/>
</dbReference>
<evidence type="ECO:0000256" key="1">
    <source>
        <dbReference type="ARBA" id="ARBA00010062"/>
    </source>
</evidence>
<evidence type="ECO:0000313" key="6">
    <source>
        <dbReference type="Proteomes" id="UP000484255"/>
    </source>
</evidence>
<reference evidence="5 6" key="1">
    <citation type="submission" date="2020-02" db="EMBL/GenBank/DDBJ databases">
        <title>Ideonella bacterium strain TBM-1.</title>
        <authorList>
            <person name="Chen W.-M."/>
        </authorList>
    </citation>
    <scope>NUCLEOTIDE SEQUENCE [LARGE SCALE GENOMIC DNA]</scope>
    <source>
        <strain evidence="5 6">TBM-1</strain>
    </source>
</reference>
<dbReference type="InterPro" id="IPR028081">
    <property type="entry name" value="Leu-bd"/>
</dbReference>
<comment type="caution">
    <text evidence="5">The sequence shown here is derived from an EMBL/GenBank/DDBJ whole genome shotgun (WGS) entry which is preliminary data.</text>
</comment>
<keyword evidence="6" id="KW-1185">Reference proteome</keyword>
<dbReference type="PANTHER" id="PTHR47235">
    <property type="entry name" value="BLR6548 PROTEIN"/>
    <property type="match status" value="1"/>
</dbReference>
<accession>A0A7C9PET0</accession>
<dbReference type="Pfam" id="PF13458">
    <property type="entry name" value="Peripla_BP_6"/>
    <property type="match status" value="1"/>
</dbReference>
<keyword evidence="2 3" id="KW-0732">Signal</keyword>
<dbReference type="EMBL" id="JAAGOH010000001">
    <property type="protein sequence ID" value="NDY89791.1"/>
    <property type="molecule type" value="Genomic_DNA"/>
</dbReference>
<sequence>MPKTLPPQAVRPAAPGRLWRCAALAGSLMAGSPAALAQLTVLQVAPLTGVDGGLGYHVRLGAQIAFDEANAQDPVPGGPVSLLTLDEQRGQVVQQVRQALARQPVALFGLVGRHSVQELAQGTPGGWLTQWQLPLVGVFSGSVQALAPLPAGVVLTRGSYADEVESVFRHLGTIASRRVALVTTDDADGEEVSALVRQQAQAEKVGLLGVHTHPTGSAEVMAAAQTLAGQGVDAVILASNTAAVANFAKLYTQAGGRAQLIALSSAEATQLAAVVGPQAARGVLISQLVPNPRDPKRLLSREFLAAYKRWGPADLSPTLAMTESYIAARLLLDSLRRSGPRPTAAGVWRTLAGLPPQVQVADLPVAVNRRAPGYRSLSMIGRDGALVY</sequence>
<name>A0A7C9PET0_9BURK</name>
<dbReference type="Proteomes" id="UP000484255">
    <property type="component" value="Unassembled WGS sequence"/>
</dbReference>
<evidence type="ECO:0000259" key="4">
    <source>
        <dbReference type="Pfam" id="PF13458"/>
    </source>
</evidence>
<evidence type="ECO:0000256" key="3">
    <source>
        <dbReference type="SAM" id="SignalP"/>
    </source>
</evidence>